<keyword evidence="2" id="KW-1185">Reference proteome</keyword>
<organism evidence="2 3">
    <name type="scientific">Galleria mellonella</name>
    <name type="common">Greater wax moth</name>
    <dbReference type="NCBI Taxonomy" id="7137"/>
    <lineage>
        <taxon>Eukaryota</taxon>
        <taxon>Metazoa</taxon>
        <taxon>Ecdysozoa</taxon>
        <taxon>Arthropoda</taxon>
        <taxon>Hexapoda</taxon>
        <taxon>Insecta</taxon>
        <taxon>Pterygota</taxon>
        <taxon>Neoptera</taxon>
        <taxon>Endopterygota</taxon>
        <taxon>Lepidoptera</taxon>
        <taxon>Glossata</taxon>
        <taxon>Ditrysia</taxon>
        <taxon>Pyraloidea</taxon>
        <taxon>Pyralidae</taxon>
        <taxon>Galleriinae</taxon>
        <taxon>Galleria</taxon>
    </lineage>
</organism>
<evidence type="ECO:0000313" key="2">
    <source>
        <dbReference type="Proteomes" id="UP001652740"/>
    </source>
</evidence>
<proteinExistence type="predicted"/>
<name>A0ABM3MYZ0_GALME</name>
<evidence type="ECO:0000313" key="3">
    <source>
        <dbReference type="RefSeq" id="XP_052756553.1"/>
    </source>
</evidence>
<accession>A0ABM3MYZ0</accession>
<feature type="chain" id="PRO_5045863186" evidence="1">
    <location>
        <begin position="20"/>
        <end position="1393"/>
    </location>
</feature>
<dbReference type="GeneID" id="116413714"/>
<dbReference type="RefSeq" id="XP_052756553.1">
    <property type="nucleotide sequence ID" value="XM_052900593.1"/>
</dbReference>
<protein>
    <submittedName>
        <fullName evidence="3">Uncharacterized protein</fullName>
    </submittedName>
</protein>
<gene>
    <name evidence="3" type="primary">LOC116413714</name>
</gene>
<sequence length="1393" mass="154506">MRWFIFHCILLGCTAIILAKTESTRPKRDLAFLKGLYKSIFGFESPKNTLSSVHLGEGENYKIYRVPEFKKPGCLKSDTAFDKPFLGADAVSTIVGSYLGTKTDNETLSALEGIKNLMQSGILETKGEAVQKIMATGVLPPNMRLTPPTPCSKFLHSSDGYNTGVFSLLMKICQYVANKHKHGYIYPVVVSKPITFIPGSKLVHVPGPNVVHIVNPVLVPAIAQTPSSPKYSYKLIHRDGQITTYTAQDDQNVTVTNTYGSLSSLPESYEISENTNKKGPVPVTSVKVHNFPTTVEVISSNVQESYNNVVPSASTANNYPYKQIHKDSSTTTLMGQSGIGISELKTSPVIPEVISDRIRQVATATMVGRRPNHVIYAGDNMVTTHFLNQPNVNVIDNNPRHNAVSLIQSSKSHQDHNNSYVPNNLGIGTMEINKGITSTMQVAKNIHNNNNENGGLYSYKMIHKDGSVTTYSGSGVSEEKAGFGTTNIKDDQVKPIEGIYQIPASLISKNENVNANIHDDRTFYGNSGSYLYKIIHKDGSVTNYVGNALTSDRTNEINILNITPKPYMNMAMVNVHPENIEEIHTTEDQNNSTEDFGTFSYKPVHKDGTVTNYIESGTVVKSNGEIPFSTASHDEVNKEVSSTAQVHMNIHNLGIFPALKIDNTANENGGLYSYKMIHKDGSVTTYSGSGTSEEKGGFETTNIKDDQVKPVEGIHRIPVYPKPENANKNIHGEMTLQSNTGLYPYKTIHEDGPITNYSGNELLSDKTNEINILNITSKPYMNMVMVNTHPVNIKEPYTTEHQNNNNNGDFDTFSYKTVHRDGTVTTYAGNKTVEKTNSEIPFSTMSHDKHVAGHSPFYVQQINNDKVQKVLNLDKNFYNNEQPSPFSYKNTFKDGSVMSYSENGQAVKINKGNLTVNNNRDNIYNVESLGANLDSNRNTGGFYSYKVVHSDGSVTSFPGIDEIGDRISSVSDYQRYYVNNQITNFKENNPEINSVSENKQKSEITINVEPINTTEQDIEKGHPYFYKAGQSDGSMAKYTGFAKKRVSSIMGSQASNMTKVSQLHMNFYNNENPSLFSDKNIYNDESVPSYSEKVQLEKINNGNSIVNDYNIDTNVNSNANRDGFYSYKVVHSDGSVTSFPGAEEIGDRISSFSDYQGYYDNNQIVNFKENNPESDQVSENKRKSEIAKKRVSSIMGLSIDKSFNDTVLYQTLKKITSNEMDNPAVKVSTGSYSFKLVHKDGPASNFSNNREMNNRICTEVNNETVVNGVECNPHLNQGVVNSTDVSSEVSKQSSVLFPQPVNSRYVYKQIKPNSPQQFTVNVTDVSHSDMKVSVDDSLSKHPIVVADDSETYSYTQKREDGSSLNIKQIGKKDVKVNIKQVNRNRGDIPDAFN</sequence>
<reference evidence="3" key="1">
    <citation type="submission" date="2025-08" db="UniProtKB">
        <authorList>
            <consortium name="RefSeq"/>
        </authorList>
    </citation>
    <scope>IDENTIFICATION</scope>
    <source>
        <tissue evidence="3">Whole larvae</tissue>
    </source>
</reference>
<keyword evidence="1" id="KW-0732">Signal</keyword>
<feature type="signal peptide" evidence="1">
    <location>
        <begin position="1"/>
        <end position="19"/>
    </location>
</feature>
<dbReference type="Proteomes" id="UP001652740">
    <property type="component" value="Unplaced"/>
</dbReference>
<evidence type="ECO:0000256" key="1">
    <source>
        <dbReference type="SAM" id="SignalP"/>
    </source>
</evidence>